<protein>
    <submittedName>
        <fullName evidence="2">Uncharacterized protein</fullName>
    </submittedName>
</protein>
<evidence type="ECO:0000256" key="1">
    <source>
        <dbReference type="SAM" id="Phobius"/>
    </source>
</evidence>
<dbReference type="RefSeq" id="WP_064859890.1">
    <property type="nucleotide sequence ID" value="NZ_LZSF01000196.1"/>
</dbReference>
<evidence type="ECO:0000313" key="2">
    <source>
        <dbReference type="EMBL" id="OBA84699.1"/>
    </source>
</evidence>
<keyword evidence="1" id="KW-0812">Transmembrane</keyword>
<comment type="caution">
    <text evidence="2">The sequence shown here is derived from an EMBL/GenBank/DDBJ whole genome shotgun (WGS) entry which is preliminary data.</text>
</comment>
<feature type="transmembrane region" description="Helical" evidence="1">
    <location>
        <begin position="20"/>
        <end position="48"/>
    </location>
</feature>
<accession>A0A1A0MGX3</accession>
<dbReference type="Proteomes" id="UP000093962">
    <property type="component" value="Unassembled WGS sequence"/>
</dbReference>
<feature type="transmembrane region" description="Helical" evidence="1">
    <location>
        <begin position="94"/>
        <end position="118"/>
    </location>
</feature>
<name>A0A1A0MGX3_MYCMU</name>
<evidence type="ECO:0000313" key="3">
    <source>
        <dbReference type="Proteomes" id="UP000093962"/>
    </source>
</evidence>
<feature type="transmembrane region" description="Helical" evidence="1">
    <location>
        <begin position="60"/>
        <end position="88"/>
    </location>
</feature>
<organism evidence="2 3">
    <name type="scientific">Mycolicibacterium mucogenicum</name>
    <name type="common">Mycobacterium mucogenicum</name>
    <dbReference type="NCBI Taxonomy" id="56689"/>
    <lineage>
        <taxon>Bacteria</taxon>
        <taxon>Bacillati</taxon>
        <taxon>Actinomycetota</taxon>
        <taxon>Actinomycetes</taxon>
        <taxon>Mycobacteriales</taxon>
        <taxon>Mycobacteriaceae</taxon>
        <taxon>Mycolicibacterium</taxon>
    </lineage>
</organism>
<proteinExistence type="predicted"/>
<keyword evidence="1" id="KW-1133">Transmembrane helix</keyword>
<keyword evidence="1" id="KW-0472">Membrane</keyword>
<sequence length="121" mass="12162">MTYGYPPPTPARPPLSSGDLAASISALVLTYVGGGVAAFFAVFALAFTDYCPPATCHIDAGINAMAAGFIAALLVAVAGTVVTVIRLVKRLRAWPFAVGTLVLCAVLCIGAIGGYIAAFGG</sequence>
<dbReference type="EMBL" id="LZSF01000196">
    <property type="protein sequence ID" value="OBA84699.1"/>
    <property type="molecule type" value="Genomic_DNA"/>
</dbReference>
<reference evidence="2 3" key="1">
    <citation type="submission" date="2016-06" db="EMBL/GenBank/DDBJ databases">
        <authorList>
            <person name="Kjaerup R.B."/>
            <person name="Dalgaard T.S."/>
            <person name="Juul-Madsen H.R."/>
        </authorList>
    </citation>
    <scope>NUCLEOTIDE SEQUENCE [LARGE SCALE GENOMIC DNA]</scope>
    <source>
        <strain evidence="2 3">1199456.5</strain>
    </source>
</reference>
<dbReference type="AlphaFoldDB" id="A0A1A0MGX3"/>
<gene>
    <name evidence="2" type="ORF">A5642_25975</name>
</gene>